<evidence type="ECO:0000313" key="3">
    <source>
        <dbReference type="Proteomes" id="UP000559027"/>
    </source>
</evidence>
<gene>
    <name evidence="2" type="ORF">D9756_010202</name>
</gene>
<dbReference type="InterPro" id="IPR042522">
    <property type="entry name" value="Atg7_N_1"/>
</dbReference>
<name>A0A8H5CTU3_9AGAR</name>
<dbReference type="InterPro" id="IPR032197">
    <property type="entry name" value="Atg7_N"/>
</dbReference>
<proteinExistence type="predicted"/>
<feature type="domain" description="Ubiquitin-like modifier-activating enzyme Atg7 N-terminal" evidence="1">
    <location>
        <begin position="74"/>
        <end position="185"/>
    </location>
</feature>
<protein>
    <recommendedName>
        <fullName evidence="1">Ubiquitin-like modifier-activating enzyme Atg7 N-terminal domain-containing protein</fullName>
    </recommendedName>
</protein>
<sequence length="189" mass="20640">MIDTLKLADDVVNISAPYFVGCSVLGQESSKVIVLRCAISIGPDSFSSDTHPHPGNDLLRGNLKNPIQDHVLSTHDSSLLNLFLLISFANLKKYRYHYWFAYSAFVAKPAWEIANSWSPASNYFSPNSLPAIQAALSSQPAPLPFFLVHDDKVTPVEDFKSFFTSVPSEDQIVAFIAPSTAPASPLATP</sequence>
<dbReference type="Gene3D" id="3.40.140.70">
    <property type="entry name" value="Ubiquitin-like modifier-activating enzyme ATG7 N-terminal domain"/>
    <property type="match status" value="1"/>
</dbReference>
<dbReference type="EMBL" id="JAACJO010000022">
    <property type="protein sequence ID" value="KAF5347899.1"/>
    <property type="molecule type" value="Genomic_DNA"/>
</dbReference>
<accession>A0A8H5CTU3</accession>
<organism evidence="2 3">
    <name type="scientific">Leucocoprinus leucothites</name>
    <dbReference type="NCBI Taxonomy" id="201217"/>
    <lineage>
        <taxon>Eukaryota</taxon>
        <taxon>Fungi</taxon>
        <taxon>Dikarya</taxon>
        <taxon>Basidiomycota</taxon>
        <taxon>Agaricomycotina</taxon>
        <taxon>Agaricomycetes</taxon>
        <taxon>Agaricomycetidae</taxon>
        <taxon>Agaricales</taxon>
        <taxon>Agaricineae</taxon>
        <taxon>Agaricaceae</taxon>
        <taxon>Leucocoprinus</taxon>
    </lineage>
</organism>
<evidence type="ECO:0000259" key="1">
    <source>
        <dbReference type="Pfam" id="PF16420"/>
    </source>
</evidence>
<evidence type="ECO:0000313" key="2">
    <source>
        <dbReference type="EMBL" id="KAF5347899.1"/>
    </source>
</evidence>
<comment type="caution">
    <text evidence="2">The sequence shown here is derived from an EMBL/GenBank/DDBJ whole genome shotgun (WGS) entry which is preliminary data.</text>
</comment>
<keyword evidence="3" id="KW-1185">Reference proteome</keyword>
<dbReference type="OrthoDB" id="338614at2759"/>
<reference evidence="2 3" key="1">
    <citation type="journal article" date="2020" name="ISME J.">
        <title>Uncovering the hidden diversity of litter-decomposition mechanisms in mushroom-forming fungi.</title>
        <authorList>
            <person name="Floudas D."/>
            <person name="Bentzer J."/>
            <person name="Ahren D."/>
            <person name="Johansson T."/>
            <person name="Persson P."/>
            <person name="Tunlid A."/>
        </authorList>
    </citation>
    <scope>NUCLEOTIDE SEQUENCE [LARGE SCALE GENOMIC DNA]</scope>
    <source>
        <strain evidence="2 3">CBS 146.42</strain>
    </source>
</reference>
<dbReference type="Pfam" id="PF16420">
    <property type="entry name" value="ATG7_N"/>
    <property type="match status" value="1"/>
</dbReference>
<dbReference type="AlphaFoldDB" id="A0A8H5CTU3"/>
<dbReference type="Proteomes" id="UP000559027">
    <property type="component" value="Unassembled WGS sequence"/>
</dbReference>